<feature type="compositionally biased region" description="Basic residues" evidence="1">
    <location>
        <begin position="232"/>
        <end position="243"/>
    </location>
</feature>
<feature type="region of interest" description="Disordered" evidence="1">
    <location>
        <begin position="1"/>
        <end position="307"/>
    </location>
</feature>
<feature type="compositionally biased region" description="Basic and acidic residues" evidence="1">
    <location>
        <begin position="107"/>
        <end position="137"/>
    </location>
</feature>
<dbReference type="AlphaFoldDB" id="A0A6J4NZL4"/>
<evidence type="ECO:0000313" key="2">
    <source>
        <dbReference type="EMBL" id="CAA9401929.1"/>
    </source>
</evidence>
<protein>
    <submittedName>
        <fullName evidence="2">Chromosome (Plasmid) partitioning protein ParA</fullName>
    </submittedName>
</protein>
<gene>
    <name evidence="2" type="ORF">AVDCRST_MAG66-1512</name>
</gene>
<feature type="compositionally biased region" description="Basic and acidic residues" evidence="1">
    <location>
        <begin position="220"/>
        <end position="231"/>
    </location>
</feature>
<feature type="compositionally biased region" description="Basic residues" evidence="1">
    <location>
        <begin position="156"/>
        <end position="168"/>
    </location>
</feature>
<feature type="compositionally biased region" description="Basic and acidic residues" evidence="1">
    <location>
        <begin position="67"/>
        <end position="79"/>
    </location>
</feature>
<evidence type="ECO:0000256" key="1">
    <source>
        <dbReference type="SAM" id="MobiDB-lite"/>
    </source>
</evidence>
<feature type="non-terminal residue" evidence="2">
    <location>
        <position position="1"/>
    </location>
</feature>
<proteinExistence type="predicted"/>
<reference evidence="2" key="1">
    <citation type="submission" date="2020-02" db="EMBL/GenBank/DDBJ databases">
        <authorList>
            <person name="Meier V. D."/>
        </authorList>
    </citation>
    <scope>NUCLEOTIDE SEQUENCE</scope>
    <source>
        <strain evidence="2">AVDCRST_MAG66</strain>
    </source>
</reference>
<feature type="non-terminal residue" evidence="2">
    <location>
        <position position="307"/>
    </location>
</feature>
<feature type="compositionally biased region" description="Basic residues" evidence="1">
    <location>
        <begin position="275"/>
        <end position="286"/>
    </location>
</feature>
<organism evidence="2">
    <name type="scientific">uncultured Pseudonocardia sp</name>
    <dbReference type="NCBI Taxonomy" id="211455"/>
    <lineage>
        <taxon>Bacteria</taxon>
        <taxon>Bacillati</taxon>
        <taxon>Actinomycetota</taxon>
        <taxon>Actinomycetes</taxon>
        <taxon>Pseudonocardiales</taxon>
        <taxon>Pseudonocardiaceae</taxon>
        <taxon>Pseudonocardia</taxon>
        <taxon>environmental samples</taxon>
    </lineage>
</organism>
<feature type="compositionally biased region" description="Basic residues" evidence="1">
    <location>
        <begin position="294"/>
        <end position="307"/>
    </location>
</feature>
<sequence>GRDGATGFTWNTGVDADRRGSGPGRAGAAPGPAPDAAPGAPARADRRQPEGRRRQDHQHRQPGGGARDARRAGAGDRPRPAGQRLHRARCGAPARHAVGVRGAARGDPAERGGGAEHRVAEPAVRAGDDRPGGRGDRAGLVGGPGGTAQAGPLPRGARRARGRLRVHRLPAVAGPAHGERARGGRRGAHPDPVRVLRAGGAGPAPEQHRPRAVAPQHRPARVDDPAHDVRRAHQAGRPGHHRGPQPLRTDRAAHRHPAQREGLGGPGLRADRARLRPRLARRHELRRRGAGDRRARRRRSHPHGRAV</sequence>
<feature type="compositionally biased region" description="Low complexity" evidence="1">
    <location>
        <begin position="26"/>
        <end position="42"/>
    </location>
</feature>
<feature type="compositionally biased region" description="Basic and acidic residues" evidence="1">
    <location>
        <begin position="43"/>
        <end position="53"/>
    </location>
</feature>
<feature type="compositionally biased region" description="Low complexity" evidence="1">
    <location>
        <begin position="91"/>
        <end position="106"/>
    </location>
</feature>
<accession>A0A6J4NZL4</accession>
<dbReference type="EMBL" id="CADCUS010000225">
    <property type="protein sequence ID" value="CAA9401929.1"/>
    <property type="molecule type" value="Genomic_DNA"/>
</dbReference>
<name>A0A6J4NZL4_9PSEU</name>
<feature type="compositionally biased region" description="Basic and acidic residues" evidence="1">
    <location>
        <begin position="177"/>
        <end position="194"/>
    </location>
</feature>